<comment type="caution">
    <text evidence="1">The sequence shown here is derived from an EMBL/GenBank/DDBJ whole genome shotgun (WGS) entry which is preliminary data.</text>
</comment>
<name>A0A5C5V7E6_9BACT</name>
<dbReference type="EMBL" id="SIHJ01000002">
    <property type="protein sequence ID" value="TWT33893.1"/>
    <property type="molecule type" value="Genomic_DNA"/>
</dbReference>
<dbReference type="SUPFAM" id="SSF109604">
    <property type="entry name" value="HD-domain/PDEase-like"/>
    <property type="match status" value="1"/>
</dbReference>
<dbReference type="AlphaFoldDB" id="A0A5C5V7E6"/>
<accession>A0A5C5V7E6</accession>
<proteinExistence type="predicted"/>
<evidence type="ECO:0000313" key="1">
    <source>
        <dbReference type="EMBL" id="TWT33893.1"/>
    </source>
</evidence>
<protein>
    <recommendedName>
        <fullName evidence="3">Phosphohydrolase</fullName>
    </recommendedName>
</protein>
<dbReference type="Proteomes" id="UP000316714">
    <property type="component" value="Unassembled WGS sequence"/>
</dbReference>
<sequence>MSWIGLYEGGRVDLVDPRPEQFAIEDIARGLSRVNRFAGHTHEPYSVAQHSVIVSRLVPPELALCGLLHDAGEAYLGDLVRPLKQMLPGYVELESRMMLAIAERFNFPWPKPAEVREVDNRLLVTERDLLQPKAPAWESLRDVKPYPRVEIYYELPARAAGNFLRRYEEIVGDEPGELPSAMNRLADNTRPFGDGAY</sequence>
<dbReference type="Gene3D" id="1.10.3210.10">
    <property type="entry name" value="Hypothetical protein af1432"/>
    <property type="match status" value="1"/>
</dbReference>
<reference evidence="1 2" key="1">
    <citation type="submission" date="2019-02" db="EMBL/GenBank/DDBJ databases">
        <title>Deep-cultivation of Planctomycetes and their phenomic and genomic characterization uncovers novel biology.</title>
        <authorList>
            <person name="Wiegand S."/>
            <person name="Jogler M."/>
            <person name="Boedeker C."/>
            <person name="Pinto D."/>
            <person name="Vollmers J."/>
            <person name="Rivas-Marin E."/>
            <person name="Kohn T."/>
            <person name="Peeters S.H."/>
            <person name="Heuer A."/>
            <person name="Rast P."/>
            <person name="Oberbeckmann S."/>
            <person name="Bunk B."/>
            <person name="Jeske O."/>
            <person name="Meyerdierks A."/>
            <person name="Storesund J.E."/>
            <person name="Kallscheuer N."/>
            <person name="Luecker S."/>
            <person name="Lage O.M."/>
            <person name="Pohl T."/>
            <person name="Merkel B.J."/>
            <person name="Hornburger P."/>
            <person name="Mueller R.-W."/>
            <person name="Bruemmer F."/>
            <person name="Labrenz M."/>
            <person name="Spormann A.M."/>
            <person name="Op Den Camp H."/>
            <person name="Overmann J."/>
            <person name="Amann R."/>
            <person name="Jetten M.S.M."/>
            <person name="Mascher T."/>
            <person name="Medema M.H."/>
            <person name="Devos D.P."/>
            <person name="Kaster A.-K."/>
            <person name="Ovreas L."/>
            <person name="Rohde M."/>
            <person name="Galperin M.Y."/>
            <person name="Jogler C."/>
        </authorList>
    </citation>
    <scope>NUCLEOTIDE SEQUENCE [LARGE SCALE GENOMIC DNA]</scope>
    <source>
        <strain evidence="1 2">KOR34</strain>
    </source>
</reference>
<dbReference type="OrthoDB" id="1099791at2"/>
<evidence type="ECO:0000313" key="2">
    <source>
        <dbReference type="Proteomes" id="UP000316714"/>
    </source>
</evidence>
<organism evidence="1 2">
    <name type="scientific">Posidoniimonas corsicana</name>
    <dbReference type="NCBI Taxonomy" id="1938618"/>
    <lineage>
        <taxon>Bacteria</taxon>
        <taxon>Pseudomonadati</taxon>
        <taxon>Planctomycetota</taxon>
        <taxon>Planctomycetia</taxon>
        <taxon>Pirellulales</taxon>
        <taxon>Lacipirellulaceae</taxon>
        <taxon>Posidoniimonas</taxon>
    </lineage>
</organism>
<keyword evidence="2" id="KW-1185">Reference proteome</keyword>
<evidence type="ECO:0008006" key="3">
    <source>
        <dbReference type="Google" id="ProtNLM"/>
    </source>
</evidence>
<dbReference type="RefSeq" id="WP_146566886.1">
    <property type="nucleotide sequence ID" value="NZ_SIHJ01000002.1"/>
</dbReference>
<gene>
    <name evidence="1" type="ORF">KOR34_37290</name>
</gene>